<organism evidence="4 5">
    <name type="scientific">Algivirga pacifica</name>
    <dbReference type="NCBI Taxonomy" id="1162670"/>
    <lineage>
        <taxon>Bacteria</taxon>
        <taxon>Pseudomonadati</taxon>
        <taxon>Bacteroidota</taxon>
        <taxon>Cytophagia</taxon>
        <taxon>Cytophagales</taxon>
        <taxon>Flammeovirgaceae</taxon>
        <taxon>Algivirga</taxon>
    </lineage>
</organism>
<dbReference type="EMBL" id="BAABJX010000063">
    <property type="protein sequence ID" value="GAA4850060.1"/>
    <property type="molecule type" value="Genomic_DNA"/>
</dbReference>
<dbReference type="RefSeq" id="WP_345374798.1">
    <property type="nucleotide sequence ID" value="NZ_BAABJX010000063.1"/>
</dbReference>
<dbReference type="InterPro" id="IPR036206">
    <property type="entry name" value="ThiamineP_synth_sf"/>
</dbReference>
<keyword evidence="5" id="KW-1185">Reference proteome</keyword>
<dbReference type="PANTHER" id="PTHR20857">
    <property type="entry name" value="THIAMINE-PHOSPHATE PYROPHOSPHORYLASE"/>
    <property type="match status" value="1"/>
</dbReference>
<dbReference type="PANTHER" id="PTHR20857:SF15">
    <property type="entry name" value="THIAMINE-PHOSPHATE SYNTHASE"/>
    <property type="match status" value="1"/>
</dbReference>
<dbReference type="InterPro" id="IPR022998">
    <property type="entry name" value="ThiamineP_synth_TenI"/>
</dbReference>
<dbReference type="Pfam" id="PF02581">
    <property type="entry name" value="TMP-TENI"/>
    <property type="match status" value="1"/>
</dbReference>
<comment type="caution">
    <text evidence="4">The sequence shown here is derived from an EMBL/GenBank/DDBJ whole genome shotgun (WGS) entry which is preliminary data.</text>
</comment>
<sequence length="198" mass="22166">MLIVITSPQISEKATINKEIALWVEMFEKGLEILHLRKPGASVEQYKAYLTALPKQYYSSVMLHDAFELMGEFALRGIHYAERNRPKKVHSKPYQQSASFHQLKQLKEEGHALDYVFISPVFDSISKKGYKEGFDKGVLEETIKKSSYRVMALGGIDAHNCQKALALGCSGVVALGSIWEQEAPVQSFQELLSAVNAS</sequence>
<dbReference type="Gene3D" id="3.20.20.70">
    <property type="entry name" value="Aldolase class I"/>
    <property type="match status" value="1"/>
</dbReference>
<evidence type="ECO:0000256" key="1">
    <source>
        <dbReference type="ARBA" id="ARBA00004948"/>
    </source>
</evidence>
<gene>
    <name evidence="4" type="ORF">GCM10023331_38420</name>
</gene>
<protein>
    <submittedName>
        <fullName evidence="4">Thiamine phosphate synthase</fullName>
    </submittedName>
</protein>
<reference evidence="5" key="1">
    <citation type="journal article" date="2019" name="Int. J. Syst. Evol. Microbiol.">
        <title>The Global Catalogue of Microorganisms (GCM) 10K type strain sequencing project: providing services to taxonomists for standard genome sequencing and annotation.</title>
        <authorList>
            <consortium name="The Broad Institute Genomics Platform"/>
            <consortium name="The Broad Institute Genome Sequencing Center for Infectious Disease"/>
            <person name="Wu L."/>
            <person name="Ma J."/>
        </authorList>
    </citation>
    <scope>NUCLEOTIDE SEQUENCE [LARGE SCALE GENOMIC DNA]</scope>
    <source>
        <strain evidence="5">JCM 18326</strain>
    </source>
</reference>
<keyword evidence="2" id="KW-0784">Thiamine biosynthesis</keyword>
<evidence type="ECO:0000313" key="4">
    <source>
        <dbReference type="EMBL" id="GAA4850060.1"/>
    </source>
</evidence>
<comment type="pathway">
    <text evidence="1">Cofactor biosynthesis; thiamine diphosphate biosynthesis.</text>
</comment>
<evidence type="ECO:0000256" key="2">
    <source>
        <dbReference type="ARBA" id="ARBA00022977"/>
    </source>
</evidence>
<dbReference type="InterPro" id="IPR013785">
    <property type="entry name" value="Aldolase_TIM"/>
</dbReference>
<evidence type="ECO:0000259" key="3">
    <source>
        <dbReference type="Pfam" id="PF02581"/>
    </source>
</evidence>
<evidence type="ECO:0000313" key="5">
    <source>
        <dbReference type="Proteomes" id="UP001500298"/>
    </source>
</evidence>
<name>A0ABP9DR41_9BACT</name>
<accession>A0ABP9DR41</accession>
<dbReference type="CDD" id="cd00564">
    <property type="entry name" value="TMP_TenI"/>
    <property type="match status" value="1"/>
</dbReference>
<feature type="domain" description="Thiamine phosphate synthase/TenI" evidence="3">
    <location>
        <begin position="4"/>
        <end position="176"/>
    </location>
</feature>
<dbReference type="Proteomes" id="UP001500298">
    <property type="component" value="Unassembled WGS sequence"/>
</dbReference>
<proteinExistence type="predicted"/>
<dbReference type="SUPFAM" id="SSF51391">
    <property type="entry name" value="Thiamin phosphate synthase"/>
    <property type="match status" value="1"/>
</dbReference>